<proteinExistence type="predicted"/>
<gene>
    <name evidence="1" type="ORF">CALMAC_LOCUS9085</name>
</gene>
<protein>
    <submittedName>
        <fullName evidence="1">Uncharacterized protein</fullName>
    </submittedName>
</protein>
<accession>A0A653CH73</accession>
<evidence type="ECO:0000313" key="1">
    <source>
        <dbReference type="EMBL" id="VEN47261.1"/>
    </source>
</evidence>
<evidence type="ECO:0000313" key="2">
    <source>
        <dbReference type="Proteomes" id="UP000410492"/>
    </source>
</evidence>
<organism evidence="1 2">
    <name type="scientific">Callosobruchus maculatus</name>
    <name type="common">Southern cowpea weevil</name>
    <name type="synonym">Pulse bruchid</name>
    <dbReference type="NCBI Taxonomy" id="64391"/>
    <lineage>
        <taxon>Eukaryota</taxon>
        <taxon>Metazoa</taxon>
        <taxon>Ecdysozoa</taxon>
        <taxon>Arthropoda</taxon>
        <taxon>Hexapoda</taxon>
        <taxon>Insecta</taxon>
        <taxon>Pterygota</taxon>
        <taxon>Neoptera</taxon>
        <taxon>Endopterygota</taxon>
        <taxon>Coleoptera</taxon>
        <taxon>Polyphaga</taxon>
        <taxon>Cucujiformia</taxon>
        <taxon>Chrysomeloidea</taxon>
        <taxon>Chrysomelidae</taxon>
        <taxon>Bruchinae</taxon>
        <taxon>Bruchini</taxon>
        <taxon>Callosobruchus</taxon>
    </lineage>
</organism>
<dbReference type="EMBL" id="CAACVG010007829">
    <property type="protein sequence ID" value="VEN47261.1"/>
    <property type="molecule type" value="Genomic_DNA"/>
</dbReference>
<name>A0A653CH73_CALMS</name>
<sequence length="70" mass="7916">MAGGKLFPERFSDGGCFPVACPYARHPEDPELRCKALRRRRLKLPSSVGPCFQILHAARLQAFLVRYSKV</sequence>
<keyword evidence="2" id="KW-1185">Reference proteome</keyword>
<dbReference type="AlphaFoldDB" id="A0A653CH73"/>
<reference evidence="1 2" key="1">
    <citation type="submission" date="2019-01" db="EMBL/GenBank/DDBJ databases">
        <authorList>
            <person name="Sayadi A."/>
        </authorList>
    </citation>
    <scope>NUCLEOTIDE SEQUENCE [LARGE SCALE GENOMIC DNA]</scope>
</reference>
<dbReference type="Proteomes" id="UP000410492">
    <property type="component" value="Unassembled WGS sequence"/>
</dbReference>